<dbReference type="EMBL" id="QKYT01000125">
    <property type="protein sequence ID" value="RIA92510.1"/>
    <property type="molecule type" value="Genomic_DNA"/>
</dbReference>
<gene>
    <name evidence="1" type="ORF">C1645_820652</name>
</gene>
<dbReference type="OrthoDB" id="2386437at2759"/>
<reference evidence="1 2" key="1">
    <citation type="submission" date="2018-06" db="EMBL/GenBank/DDBJ databases">
        <title>Comparative genomics reveals the genomic features of Rhizophagus irregularis, R. cerebriforme, R. diaphanum and Gigaspora rosea, and their symbiotic lifestyle signature.</title>
        <authorList>
            <person name="Morin E."/>
            <person name="San Clemente H."/>
            <person name="Chen E.C.H."/>
            <person name="De La Providencia I."/>
            <person name="Hainaut M."/>
            <person name="Kuo A."/>
            <person name="Kohler A."/>
            <person name="Murat C."/>
            <person name="Tang N."/>
            <person name="Roy S."/>
            <person name="Loubradou J."/>
            <person name="Henrissat B."/>
            <person name="Grigoriev I.V."/>
            <person name="Corradi N."/>
            <person name="Roux C."/>
            <person name="Martin F.M."/>
        </authorList>
    </citation>
    <scope>NUCLEOTIDE SEQUENCE [LARGE SCALE GENOMIC DNA]</scope>
    <source>
        <strain evidence="1 2">DAOM 227022</strain>
    </source>
</reference>
<evidence type="ECO:0000313" key="2">
    <source>
        <dbReference type="Proteomes" id="UP000265703"/>
    </source>
</evidence>
<organism evidence="1 2">
    <name type="scientific">Glomus cerebriforme</name>
    <dbReference type="NCBI Taxonomy" id="658196"/>
    <lineage>
        <taxon>Eukaryota</taxon>
        <taxon>Fungi</taxon>
        <taxon>Fungi incertae sedis</taxon>
        <taxon>Mucoromycota</taxon>
        <taxon>Glomeromycotina</taxon>
        <taxon>Glomeromycetes</taxon>
        <taxon>Glomerales</taxon>
        <taxon>Glomeraceae</taxon>
        <taxon>Glomus</taxon>
    </lineage>
</organism>
<comment type="caution">
    <text evidence="1">The sequence shown here is derived from an EMBL/GenBank/DDBJ whole genome shotgun (WGS) entry which is preliminary data.</text>
</comment>
<protein>
    <submittedName>
        <fullName evidence="1">Uncharacterized protein</fullName>
    </submittedName>
</protein>
<dbReference type="Proteomes" id="UP000265703">
    <property type="component" value="Unassembled WGS sequence"/>
</dbReference>
<keyword evidence="2" id="KW-1185">Reference proteome</keyword>
<evidence type="ECO:0000313" key="1">
    <source>
        <dbReference type="EMBL" id="RIA92510.1"/>
    </source>
</evidence>
<accession>A0A397T216</accession>
<dbReference type="AlphaFoldDB" id="A0A397T216"/>
<proteinExistence type="predicted"/>
<name>A0A397T216_9GLOM</name>
<sequence>MAELQEKVSQYIGFKPNEIHPPITEENRQEFHKIIADQEKMMDILLACTVSQAEKVLINPSENLPEKLLAYTKKRFEEVSLMPVLIR</sequence>